<feature type="binding site" evidence="12">
    <location>
        <position position="258"/>
    </location>
    <ligand>
        <name>Mg(2+)</name>
        <dbReference type="ChEBI" id="CHEBI:18420"/>
    </ligand>
</feature>
<evidence type="ECO:0000259" key="14">
    <source>
        <dbReference type="Pfam" id="PF01557"/>
    </source>
</evidence>
<dbReference type="Gene3D" id="2.30.30.230">
    <property type="entry name" value="Fumarylacetoacetase, N-terminal domain"/>
    <property type="match status" value="1"/>
</dbReference>
<evidence type="ECO:0000256" key="2">
    <source>
        <dbReference type="ARBA" id="ARBA00010211"/>
    </source>
</evidence>
<evidence type="ECO:0000256" key="5">
    <source>
        <dbReference type="ARBA" id="ARBA00022801"/>
    </source>
</evidence>
<feature type="binding site" evidence="12">
    <location>
        <position position="254"/>
    </location>
    <ligand>
        <name>Mg(2+)</name>
        <dbReference type="ChEBI" id="CHEBI:18420"/>
    </ligand>
</feature>
<organism evidence="16 17">
    <name type="scientific">Exophiala mesophila</name>
    <name type="common">Black yeast-like fungus</name>
    <dbReference type="NCBI Taxonomy" id="212818"/>
    <lineage>
        <taxon>Eukaryota</taxon>
        <taxon>Fungi</taxon>
        <taxon>Dikarya</taxon>
        <taxon>Ascomycota</taxon>
        <taxon>Pezizomycotina</taxon>
        <taxon>Eurotiomycetes</taxon>
        <taxon>Chaetothyriomycetidae</taxon>
        <taxon>Chaetothyriales</taxon>
        <taxon>Herpotrichiellaceae</taxon>
        <taxon>Exophiala</taxon>
    </lineage>
</organism>
<feature type="binding site" evidence="11">
    <location>
        <position position="132"/>
    </location>
    <ligand>
        <name>substrate</name>
    </ligand>
</feature>
<evidence type="ECO:0000313" key="17">
    <source>
        <dbReference type="Proteomes" id="UP000288859"/>
    </source>
</evidence>
<evidence type="ECO:0000256" key="10">
    <source>
        <dbReference type="PIRSR" id="PIRSR605959-1"/>
    </source>
</evidence>
<comment type="catalytic activity">
    <reaction evidence="13">
        <text>4-fumarylacetoacetate + H2O = acetoacetate + fumarate + H(+)</text>
        <dbReference type="Rhea" id="RHEA:10244"/>
        <dbReference type="ChEBI" id="CHEBI:13705"/>
        <dbReference type="ChEBI" id="CHEBI:15377"/>
        <dbReference type="ChEBI" id="CHEBI:15378"/>
        <dbReference type="ChEBI" id="CHEBI:18034"/>
        <dbReference type="ChEBI" id="CHEBI:29806"/>
        <dbReference type="EC" id="3.7.1.2"/>
    </reaction>
</comment>
<dbReference type="GO" id="GO:0006559">
    <property type="term" value="P:L-phenylalanine catabolic process"/>
    <property type="evidence" value="ECO:0007669"/>
    <property type="project" value="UniProtKB-UniRule"/>
</dbReference>
<feature type="binding site" evidence="12">
    <location>
        <position position="130"/>
    </location>
    <ligand>
        <name>Ca(2+)</name>
        <dbReference type="ChEBI" id="CHEBI:29108"/>
    </ligand>
</feature>
<comment type="similarity">
    <text evidence="2 13">Belongs to the FAH family.</text>
</comment>
<feature type="domain" description="Fumarylacetoacetase-like C-terminal" evidence="14">
    <location>
        <begin position="137"/>
        <end position="414"/>
    </location>
</feature>
<dbReference type="AlphaFoldDB" id="A0A438MSS2"/>
<dbReference type="OrthoDB" id="9971669at2759"/>
<evidence type="ECO:0000256" key="4">
    <source>
        <dbReference type="ARBA" id="ARBA00022723"/>
    </source>
</evidence>
<feature type="binding site" evidence="12">
    <location>
        <position position="234"/>
    </location>
    <ligand>
        <name>Ca(2+)</name>
        <dbReference type="ChEBI" id="CHEBI:29108"/>
    </ligand>
</feature>
<reference evidence="16 17" key="1">
    <citation type="submission" date="2017-03" db="EMBL/GenBank/DDBJ databases">
        <title>Genomes of endolithic fungi from Antarctica.</title>
        <authorList>
            <person name="Coleine C."/>
            <person name="Masonjones S."/>
            <person name="Stajich J.E."/>
        </authorList>
    </citation>
    <scope>NUCLEOTIDE SEQUENCE [LARGE SCALE GENOMIC DNA]</scope>
    <source>
        <strain evidence="16 17">CCFEE 6314</strain>
    </source>
</reference>
<feature type="binding site" evidence="12">
    <location>
        <position position="200"/>
    </location>
    <ligand>
        <name>Ca(2+)</name>
        <dbReference type="ChEBI" id="CHEBI:29108"/>
    </ligand>
</feature>
<protein>
    <recommendedName>
        <fullName evidence="3 13">Fumarylacetoacetase</fullName>
        <ecNumber evidence="3 13">3.7.1.2</ecNumber>
    </recommendedName>
    <alternativeName>
        <fullName evidence="13">Fumarylacetoacetate hydrolase</fullName>
    </alternativeName>
</protein>
<dbReference type="SUPFAM" id="SSF56529">
    <property type="entry name" value="FAH"/>
    <property type="match status" value="1"/>
</dbReference>
<dbReference type="EC" id="3.7.1.2" evidence="3 13"/>
<dbReference type="GO" id="GO:0046872">
    <property type="term" value="F:metal ion binding"/>
    <property type="evidence" value="ECO:0007669"/>
    <property type="project" value="UniProtKB-UniRule"/>
</dbReference>
<dbReference type="Pfam" id="PF09298">
    <property type="entry name" value="FAA_hydrolase_N"/>
    <property type="match status" value="1"/>
</dbReference>
<dbReference type="NCBIfam" id="TIGR01266">
    <property type="entry name" value="fum_ac_acetase"/>
    <property type="match status" value="1"/>
</dbReference>
<dbReference type="GO" id="GO:1902000">
    <property type="term" value="P:homogentisate catabolic process"/>
    <property type="evidence" value="ECO:0007669"/>
    <property type="project" value="TreeGrafter"/>
</dbReference>
<evidence type="ECO:0000256" key="11">
    <source>
        <dbReference type="PIRSR" id="PIRSR605959-2"/>
    </source>
</evidence>
<evidence type="ECO:0000259" key="15">
    <source>
        <dbReference type="Pfam" id="PF09298"/>
    </source>
</evidence>
<evidence type="ECO:0000256" key="12">
    <source>
        <dbReference type="PIRSR" id="PIRSR605959-3"/>
    </source>
</evidence>
<dbReference type="Gene3D" id="3.90.850.10">
    <property type="entry name" value="Fumarylacetoacetase-like, C-terminal domain"/>
    <property type="match status" value="1"/>
</dbReference>
<dbReference type="InterPro" id="IPR036462">
    <property type="entry name" value="Fumarylacetoacetase_N_sf"/>
</dbReference>
<proteinExistence type="inferred from homology"/>
<dbReference type="Pfam" id="PF01557">
    <property type="entry name" value="FAA_hydrolase"/>
    <property type="match status" value="1"/>
</dbReference>
<dbReference type="InterPro" id="IPR011234">
    <property type="entry name" value="Fumarylacetoacetase-like_C"/>
</dbReference>
<dbReference type="InterPro" id="IPR036663">
    <property type="entry name" value="Fumarylacetoacetase_C_sf"/>
</dbReference>
<feature type="active site" description="Proton acceptor" evidence="10">
    <location>
        <position position="137"/>
    </location>
</feature>
<dbReference type="PANTHER" id="PTHR43069">
    <property type="entry name" value="FUMARYLACETOACETASE"/>
    <property type="match status" value="1"/>
</dbReference>
<dbReference type="PANTHER" id="PTHR43069:SF2">
    <property type="entry name" value="FUMARYLACETOACETASE"/>
    <property type="match status" value="1"/>
</dbReference>
<dbReference type="EMBL" id="NAJM01000069">
    <property type="protein sequence ID" value="RVX66113.1"/>
    <property type="molecule type" value="Genomic_DNA"/>
</dbReference>
<keyword evidence="6 12" id="KW-0106">Calcium</keyword>
<feature type="domain" description="Fumarylacetoacetase N-terminal" evidence="15">
    <location>
        <begin position="17"/>
        <end position="122"/>
    </location>
</feature>
<evidence type="ECO:0000256" key="9">
    <source>
        <dbReference type="ARBA" id="ARBA00023232"/>
    </source>
</evidence>
<dbReference type="VEuPathDB" id="FungiDB:PV10_08994"/>
<dbReference type="SUPFAM" id="SSF63433">
    <property type="entry name" value="Fumarylacetoacetate hydrolase, FAH, N-terminal domain"/>
    <property type="match status" value="1"/>
</dbReference>
<dbReference type="InterPro" id="IPR015377">
    <property type="entry name" value="Fumarylacetoacetase_N"/>
</dbReference>
<evidence type="ECO:0000256" key="13">
    <source>
        <dbReference type="RuleBase" id="RU366008"/>
    </source>
</evidence>
<feature type="binding site" evidence="11">
    <location>
        <position position="348"/>
    </location>
    <ligand>
        <name>substrate</name>
    </ligand>
</feature>
<dbReference type="UniPathway" id="UPA00139">
    <property type="reaction ID" value="UER00341"/>
</dbReference>
<name>A0A438MSS2_EXOME</name>
<keyword evidence="5 13" id="KW-0378">Hydrolase</keyword>
<sequence>MVQSWIPVSDDSDFSLQNLPYGIFSTAEHDRRIGVAIGDQVLDLKALRQSQVFSGLGFDTSTLLEPTLNLYAGQGRNVHRKVRALLQELLQSQTSLGHVLRDNQELKQKALVPSENVEMHLPMSIGDYTDFFTSPYHAQNCTDLVRPGQKLPPGFFKLPIGYGGRSSSIVVSGTPVRRPRGQFVVDNNHTFGPSQKLDFEVEFAAFVGQGNEHGTAIDVNDAEEHIFGLVLLNDWSARDIQRAEAGALGPLNGKNFCTSISPWIVTLDALEPYRTNTLTTIRLQPYLEGKNDSVHDIPVDAYIQVGSDKYHFSQCNTKYTCFSFGQMLAHHTAGGCPMRPGDLFGTGTLSGPQESELGCFLEGSRDGTQPRVMKAVGSSSETITRAWLEDGDIVHFTARQKCQDGPGFVGFGSCSGQVIRSG</sequence>
<dbReference type="Proteomes" id="UP000288859">
    <property type="component" value="Unassembled WGS sequence"/>
</dbReference>
<accession>A0A438MSS2</accession>
<dbReference type="InterPro" id="IPR005959">
    <property type="entry name" value="Fumarylacetoacetase"/>
</dbReference>
<evidence type="ECO:0000256" key="7">
    <source>
        <dbReference type="ARBA" id="ARBA00022842"/>
    </source>
</evidence>
<feature type="binding site" evidence="11">
    <location>
        <position position="146"/>
    </location>
    <ligand>
        <name>substrate</name>
    </ligand>
</feature>
<feature type="binding site" evidence="12">
    <location>
        <position position="202"/>
    </location>
    <ligand>
        <name>Ca(2+)</name>
        <dbReference type="ChEBI" id="CHEBI:29108"/>
    </ligand>
</feature>
<evidence type="ECO:0000256" key="1">
    <source>
        <dbReference type="ARBA" id="ARBA00004782"/>
    </source>
</evidence>
<evidence type="ECO:0000313" key="16">
    <source>
        <dbReference type="EMBL" id="RVX66113.1"/>
    </source>
</evidence>
<feature type="binding site" evidence="11">
    <location>
        <position position="241"/>
    </location>
    <ligand>
        <name>substrate</name>
    </ligand>
</feature>
<feature type="binding site" evidence="12">
    <location>
        <position position="234"/>
    </location>
    <ligand>
        <name>Mg(2+)</name>
        <dbReference type="ChEBI" id="CHEBI:18420"/>
    </ligand>
</feature>
<keyword evidence="7 12" id="KW-0460">Magnesium</keyword>
<dbReference type="GO" id="GO:0004334">
    <property type="term" value="F:fumarylacetoacetase activity"/>
    <property type="evidence" value="ECO:0007669"/>
    <property type="project" value="UniProtKB-UniRule"/>
</dbReference>
<keyword evidence="9 13" id="KW-0585">Phenylalanine catabolism</keyword>
<dbReference type="GO" id="GO:0006572">
    <property type="term" value="P:L-tyrosine catabolic process"/>
    <property type="evidence" value="ECO:0007669"/>
    <property type="project" value="UniProtKB-UniRule"/>
</dbReference>
<evidence type="ECO:0000256" key="3">
    <source>
        <dbReference type="ARBA" id="ARBA00012094"/>
    </source>
</evidence>
<evidence type="ECO:0000256" key="8">
    <source>
        <dbReference type="ARBA" id="ARBA00022878"/>
    </source>
</evidence>
<comment type="cofactor">
    <cofactor evidence="13">
        <name>Mg(2+)</name>
        <dbReference type="ChEBI" id="CHEBI:18420"/>
    </cofactor>
    <cofactor evidence="13">
        <name>Ca(2+)</name>
        <dbReference type="ChEBI" id="CHEBI:29108"/>
    </cofactor>
</comment>
<keyword evidence="8 13" id="KW-0828">Tyrosine catabolism</keyword>
<evidence type="ECO:0000256" key="6">
    <source>
        <dbReference type="ARBA" id="ARBA00022837"/>
    </source>
</evidence>
<keyword evidence="4 12" id="KW-0479">Metal-binding</keyword>
<comment type="pathway">
    <text evidence="1 13">Amino-acid degradation; L-phenylalanine degradation; acetoacetate and fumarate from L-phenylalanine: step 6/6.</text>
</comment>
<gene>
    <name evidence="16" type="ORF">B0A52_10047</name>
</gene>
<comment type="caution">
    <text evidence="16">The sequence shown here is derived from an EMBL/GenBank/DDBJ whole genome shotgun (WGS) entry which is preliminary data.</text>
</comment>